<reference evidence="2" key="2">
    <citation type="journal article" date="2018" name="Mol. Plant Microbe Interact.">
        <title>Genome sequence resources for the wheat stripe rust pathogen (Puccinia striiformis f. sp. tritici) and the barley stripe rust pathogen (Puccinia striiformis f. sp. hordei).</title>
        <authorList>
            <person name="Xia C."/>
            <person name="Wang M."/>
            <person name="Yin C."/>
            <person name="Cornejo O.E."/>
            <person name="Hulbert S.H."/>
            <person name="Chen X."/>
        </authorList>
    </citation>
    <scope>NUCLEOTIDE SEQUENCE [LARGE SCALE GENOMIC DNA]</scope>
    <source>
        <strain evidence="2">93-210</strain>
    </source>
</reference>
<reference evidence="2" key="1">
    <citation type="journal article" date="2018" name="BMC Genomics">
        <title>Genomic insights into host adaptation between the wheat stripe rust pathogen (Puccinia striiformis f. sp. tritici) and the barley stripe rust pathogen (Puccinia striiformis f. sp. hordei).</title>
        <authorList>
            <person name="Xia C."/>
            <person name="Wang M."/>
            <person name="Yin C."/>
            <person name="Cornejo O.E."/>
            <person name="Hulbert S.H."/>
            <person name="Chen X."/>
        </authorList>
    </citation>
    <scope>NUCLEOTIDE SEQUENCE [LARGE SCALE GENOMIC DNA]</scope>
    <source>
        <strain evidence="2">93-210</strain>
    </source>
</reference>
<organism evidence="1 2">
    <name type="scientific">Puccinia striiformis f. sp. tritici</name>
    <dbReference type="NCBI Taxonomy" id="168172"/>
    <lineage>
        <taxon>Eukaryota</taxon>
        <taxon>Fungi</taxon>
        <taxon>Dikarya</taxon>
        <taxon>Basidiomycota</taxon>
        <taxon>Pucciniomycotina</taxon>
        <taxon>Pucciniomycetes</taxon>
        <taxon>Pucciniales</taxon>
        <taxon>Pucciniaceae</taxon>
        <taxon>Puccinia</taxon>
    </lineage>
</organism>
<keyword evidence="2" id="KW-1185">Reference proteome</keyword>
<gene>
    <name evidence="1" type="ORF">MJO28_009453</name>
</gene>
<dbReference type="Proteomes" id="UP001060170">
    <property type="component" value="Chromosome 9"/>
</dbReference>
<name>A0ACC0E8R7_9BASI</name>
<sequence>MNPVMSESYKHVKIEPIAPLVQMFRSSNPDGKPEHEYHGEFCLLSCIVLWRINRPPLEKPVTQIVRKAIKILSERARDHAQRRQREAGFLGLRNGTPYKLRQILLPELKERMKLLSVGLDPYQSPESDLKMRYETILDTVVAIDNVLEEVDISILSIWITQKEDQENLPDDLNIEHLTFLSACSAERRIGDLNRALEQFFIVCVVFLDGINFSNPSLATDTSIKFWQGVTVLHSRISNEHIDPTTQWLQKSLLEGDNYYDPAPDSEYDPTIIRVTIRKFVQASFPIMKLCRLYFNKLSRATNSQPLIFAGLSMGMEDERLKLLLMYTSRAETEIKNLTSSITRWPTRHRHAVNTIVDLLRGFMQCSTILENYWDSLLDSNDPFVDQESISDARQWLHSWTASFSSRLATPWRPLVLNTPGRLLPAPDIEMEPVGNSWVAMEE</sequence>
<reference evidence="1 2" key="3">
    <citation type="journal article" date="2022" name="Microbiol. Spectr.">
        <title>Folding features and dynamics of 3D genome architecture in plant fungal pathogens.</title>
        <authorList>
            <person name="Xia C."/>
        </authorList>
    </citation>
    <scope>NUCLEOTIDE SEQUENCE [LARGE SCALE GENOMIC DNA]</scope>
    <source>
        <strain evidence="1 2">93-210</strain>
    </source>
</reference>
<dbReference type="EMBL" id="CM045873">
    <property type="protein sequence ID" value="KAI7947545.1"/>
    <property type="molecule type" value="Genomic_DNA"/>
</dbReference>
<protein>
    <submittedName>
        <fullName evidence="1">Uncharacterized protein</fullName>
    </submittedName>
</protein>
<accession>A0ACC0E8R7</accession>
<proteinExistence type="predicted"/>
<evidence type="ECO:0000313" key="2">
    <source>
        <dbReference type="Proteomes" id="UP001060170"/>
    </source>
</evidence>
<comment type="caution">
    <text evidence="1">The sequence shown here is derived from an EMBL/GenBank/DDBJ whole genome shotgun (WGS) entry which is preliminary data.</text>
</comment>
<evidence type="ECO:0000313" key="1">
    <source>
        <dbReference type="EMBL" id="KAI7947545.1"/>
    </source>
</evidence>